<feature type="transmembrane region" description="Helical" evidence="2">
    <location>
        <begin position="16"/>
        <end position="37"/>
    </location>
</feature>
<evidence type="ECO:0000256" key="2">
    <source>
        <dbReference type="SAM" id="Phobius"/>
    </source>
</evidence>
<comment type="caution">
    <text evidence="3">The sequence shown here is derived from an EMBL/GenBank/DDBJ whole genome shotgun (WGS) entry which is preliminary data.</text>
</comment>
<name>A0A418NHK2_9SPHN</name>
<feature type="region of interest" description="Disordered" evidence="1">
    <location>
        <begin position="52"/>
        <end position="95"/>
    </location>
</feature>
<reference evidence="3 4" key="1">
    <citation type="submission" date="2018-08" db="EMBL/GenBank/DDBJ databases">
        <title>Altererythrobacter sp.Ery1 and Ery12, the genome sequencing of novel strains in genus Alterythrobacter.</title>
        <authorList>
            <person name="Cheng H."/>
            <person name="Wu Y.-H."/>
            <person name="Fang C."/>
            <person name="Xu X.-W."/>
        </authorList>
    </citation>
    <scope>NUCLEOTIDE SEQUENCE [LARGE SCALE GENOMIC DNA]</scope>
    <source>
        <strain evidence="3 4">Ery1</strain>
    </source>
</reference>
<accession>A0A418NHK2</accession>
<sequence>MPPATIAEPPESGSSMMIWLAALIAALGLAGGAFWYLRRREALAPVPVIEPPLVRRETPPPQPDGPAPATGEAPAPRPAPPPPPVPGRTSGPPVTLHALPVRVSKSMMNATFAFRLTLENQSMDRWEGVSIEADLVTAHGSAPIGEQVADPATALAPLSTLEALEPGDSTEIAGEVRLPLGQVRAIPQGRAAVYVPLLRVRLTASGKQPIARTFLVGQLPDRQGGRLRPFRLDEMPQSYNAIGLRPLD</sequence>
<evidence type="ECO:0000256" key="1">
    <source>
        <dbReference type="SAM" id="MobiDB-lite"/>
    </source>
</evidence>
<evidence type="ECO:0000313" key="4">
    <source>
        <dbReference type="Proteomes" id="UP000285092"/>
    </source>
</evidence>
<evidence type="ECO:0000313" key="3">
    <source>
        <dbReference type="EMBL" id="RIV78086.1"/>
    </source>
</evidence>
<dbReference type="NCBIfam" id="TIGR01167">
    <property type="entry name" value="LPXTG_anchor"/>
    <property type="match status" value="1"/>
</dbReference>
<organism evidence="3 4">
    <name type="scientific">Pelagerythrobacter aerophilus</name>
    <dbReference type="NCBI Taxonomy" id="2306995"/>
    <lineage>
        <taxon>Bacteria</taxon>
        <taxon>Pseudomonadati</taxon>
        <taxon>Pseudomonadota</taxon>
        <taxon>Alphaproteobacteria</taxon>
        <taxon>Sphingomonadales</taxon>
        <taxon>Erythrobacteraceae</taxon>
        <taxon>Pelagerythrobacter</taxon>
    </lineage>
</organism>
<keyword evidence="2" id="KW-0812">Transmembrane</keyword>
<gene>
    <name evidence="3" type="ORF">D2V04_09385</name>
</gene>
<dbReference type="AlphaFoldDB" id="A0A418NHK2"/>
<keyword evidence="2" id="KW-1133">Transmembrane helix</keyword>
<dbReference type="EMBL" id="QXFK01000016">
    <property type="protein sequence ID" value="RIV78086.1"/>
    <property type="molecule type" value="Genomic_DNA"/>
</dbReference>
<keyword evidence="4" id="KW-1185">Reference proteome</keyword>
<proteinExistence type="predicted"/>
<keyword evidence="2" id="KW-0472">Membrane</keyword>
<dbReference type="Proteomes" id="UP000285092">
    <property type="component" value="Unassembled WGS sequence"/>
</dbReference>
<protein>
    <submittedName>
        <fullName evidence="3">LPXTG cell wall anchor domain-containing protein</fullName>
    </submittedName>
</protein>
<feature type="compositionally biased region" description="Pro residues" evidence="1">
    <location>
        <begin position="75"/>
        <end position="86"/>
    </location>
</feature>